<evidence type="ECO:0000313" key="3">
    <source>
        <dbReference type="Proteomes" id="UP000030748"/>
    </source>
</evidence>
<feature type="compositionally biased region" description="Basic and acidic residues" evidence="1">
    <location>
        <begin position="160"/>
        <end position="178"/>
    </location>
</feature>
<proteinExistence type="predicted"/>
<organism evidence="2 3">
    <name type="scientific">Erythranthe guttata</name>
    <name type="common">Yellow monkey flower</name>
    <name type="synonym">Mimulus guttatus</name>
    <dbReference type="NCBI Taxonomy" id="4155"/>
    <lineage>
        <taxon>Eukaryota</taxon>
        <taxon>Viridiplantae</taxon>
        <taxon>Streptophyta</taxon>
        <taxon>Embryophyta</taxon>
        <taxon>Tracheophyta</taxon>
        <taxon>Spermatophyta</taxon>
        <taxon>Magnoliopsida</taxon>
        <taxon>eudicotyledons</taxon>
        <taxon>Gunneridae</taxon>
        <taxon>Pentapetalae</taxon>
        <taxon>asterids</taxon>
        <taxon>lamiids</taxon>
        <taxon>Lamiales</taxon>
        <taxon>Phrymaceae</taxon>
        <taxon>Erythranthe</taxon>
    </lineage>
</organism>
<evidence type="ECO:0000256" key="1">
    <source>
        <dbReference type="SAM" id="MobiDB-lite"/>
    </source>
</evidence>
<reference evidence="2 3" key="1">
    <citation type="journal article" date="2013" name="Proc. Natl. Acad. Sci. U.S.A.">
        <title>Fine-scale variation in meiotic recombination in Mimulus inferred from population shotgun sequencing.</title>
        <authorList>
            <person name="Hellsten U."/>
            <person name="Wright K.M."/>
            <person name="Jenkins J."/>
            <person name="Shu S."/>
            <person name="Yuan Y."/>
            <person name="Wessler S.R."/>
            <person name="Schmutz J."/>
            <person name="Willis J.H."/>
            <person name="Rokhsar D.S."/>
        </authorList>
    </citation>
    <scope>NUCLEOTIDE SEQUENCE [LARGE SCALE GENOMIC DNA]</scope>
    <source>
        <strain evidence="3">cv. DUN x IM62</strain>
    </source>
</reference>
<name>A0A022RRH6_ERYGU</name>
<feature type="compositionally biased region" description="Low complexity" evidence="1">
    <location>
        <begin position="45"/>
        <end position="58"/>
    </location>
</feature>
<sequence>MASPFPAKSQTLHNFTLQHLRWNKDGQSSGGHPHRRRRSVKSPSRRPSPSSASPVRQSPFRDSVSSTPPRYQSPLRDSAAAAASPPPPRKYSDQLRKKSPTGGESSKSYQVGGFVKPSPIGAGGNRPSGKGKASTIEHRRNHHPKNSPFDNPKNGVYSTHSDRPSHKFETKPRVKEADASGIKKSKILIKIPPRKNSNNKTIEDPQSEPPKPPDSNTEKIDEAEQMREEGKINNATDEEIKTWNLRPRKPIRKSSNVNGGTSVKNNGARADIPMPEKIKAESPLQNPNSRSMENKLNPGEKKEKRKLSVFVSLSKDEIEEDIFSLTGSKPARRPKKRAKNVQKQVDSICPGSWLVSITADSYKVSENSMKG</sequence>
<feature type="compositionally biased region" description="Polar residues" evidence="1">
    <location>
        <begin position="253"/>
        <end position="265"/>
    </location>
</feature>
<dbReference type="Pfam" id="PF07797">
    <property type="entry name" value="DUF1639"/>
    <property type="match status" value="1"/>
</dbReference>
<dbReference type="STRING" id="4155.A0A022RRH6"/>
<dbReference type="EMBL" id="KI630297">
    <property type="protein sequence ID" value="EYU42363.1"/>
    <property type="molecule type" value="Genomic_DNA"/>
</dbReference>
<accession>A0A022RRH6</accession>
<dbReference type="PANTHER" id="PTHR33130">
    <property type="entry name" value="PUTATIVE (DUF1639)-RELATED"/>
    <property type="match status" value="1"/>
</dbReference>
<dbReference type="InterPro" id="IPR012438">
    <property type="entry name" value="DUF1639"/>
</dbReference>
<dbReference type="AlphaFoldDB" id="A0A022RRH6"/>
<gene>
    <name evidence="2" type="ORF">MIMGU_mgv1a008495mg</name>
</gene>
<protein>
    <submittedName>
        <fullName evidence="2">Uncharacterized protein</fullName>
    </submittedName>
</protein>
<feature type="region of interest" description="Disordered" evidence="1">
    <location>
        <begin position="1"/>
        <end position="305"/>
    </location>
</feature>
<evidence type="ECO:0000313" key="2">
    <source>
        <dbReference type="EMBL" id="EYU42363.1"/>
    </source>
</evidence>
<dbReference type="Proteomes" id="UP000030748">
    <property type="component" value="Unassembled WGS sequence"/>
</dbReference>
<dbReference type="eggNOG" id="ENOG502S34I">
    <property type="taxonomic scope" value="Eukaryota"/>
</dbReference>
<keyword evidence="3" id="KW-1185">Reference proteome</keyword>
<feature type="compositionally biased region" description="Basic residues" evidence="1">
    <location>
        <begin position="32"/>
        <end position="44"/>
    </location>
</feature>
<dbReference type="PANTHER" id="PTHR33130:SF40">
    <property type="entry name" value="CHROMOGRANIN (DUF1639)"/>
    <property type="match status" value="1"/>
</dbReference>
<feature type="compositionally biased region" description="Polar residues" evidence="1">
    <location>
        <begin position="8"/>
        <end position="17"/>
    </location>
</feature>
<feature type="compositionally biased region" description="Basic and acidic residues" evidence="1">
    <location>
        <begin position="216"/>
        <end position="231"/>
    </location>
</feature>